<reference evidence="3 4" key="1">
    <citation type="submission" date="2016-06" db="EMBL/GenBank/DDBJ databases">
        <title>Comparative genomics of the ectomycorrhizal sister species Rhizopogon vinicolor and Rhizopogon vesiculosus (Basidiomycota: Boletales) reveals a divergence of the mating type B locus.</title>
        <authorList>
            <consortium name="DOE Joint Genome Institute"/>
            <person name="Mujic A.B."/>
            <person name="Kuo A."/>
            <person name="Tritt A."/>
            <person name="Lipzen A."/>
            <person name="Chen C."/>
            <person name="Johnson J."/>
            <person name="Sharma A."/>
            <person name="Barry K."/>
            <person name="Grigoriev I.V."/>
            <person name="Spatafora J.W."/>
        </authorList>
    </citation>
    <scope>NUCLEOTIDE SEQUENCE [LARGE SCALE GENOMIC DNA]</scope>
    <source>
        <strain evidence="3 4">AM-OR11-026</strain>
    </source>
</reference>
<keyword evidence="1" id="KW-0472">Membrane</keyword>
<dbReference type="Proteomes" id="UP000092154">
    <property type="component" value="Unassembled WGS sequence"/>
</dbReference>
<proteinExistence type="predicted"/>
<name>A0A1B7MZ60_9AGAM</name>
<feature type="transmembrane region" description="Helical" evidence="1">
    <location>
        <begin position="92"/>
        <end position="114"/>
    </location>
</feature>
<sequence>MNDEEVVDDSTEASLDRLVVLLNWTLLSAVVYMVLNSSYLFGATFRTSFDDASTRKLLLKLAQVANGPILDHSFSAPSIQTSLPQYTLYRGFVYTSILLGFVVAFLIILGKSFIGRYTLDLTMSSTHNPRHLYKSRRQSLPMPTCFRLTLESLPTALPLAQVVFTIAILVTHHFAL</sequence>
<organism evidence="3 4">
    <name type="scientific">Rhizopogon vinicolor AM-OR11-026</name>
    <dbReference type="NCBI Taxonomy" id="1314800"/>
    <lineage>
        <taxon>Eukaryota</taxon>
        <taxon>Fungi</taxon>
        <taxon>Dikarya</taxon>
        <taxon>Basidiomycota</taxon>
        <taxon>Agaricomycotina</taxon>
        <taxon>Agaricomycetes</taxon>
        <taxon>Agaricomycetidae</taxon>
        <taxon>Boletales</taxon>
        <taxon>Suillineae</taxon>
        <taxon>Rhizopogonaceae</taxon>
        <taxon>Rhizopogon</taxon>
    </lineage>
</organism>
<feature type="transmembrane region" description="Helical" evidence="1">
    <location>
        <begin position="20"/>
        <end position="41"/>
    </location>
</feature>
<evidence type="ECO:0000313" key="4">
    <source>
        <dbReference type="Proteomes" id="UP000092154"/>
    </source>
</evidence>
<dbReference type="EMBL" id="KV448324">
    <property type="protein sequence ID" value="OAX37894.1"/>
    <property type="molecule type" value="Genomic_DNA"/>
</dbReference>
<feature type="domain" description="DUF6535" evidence="2">
    <location>
        <begin position="21"/>
        <end position="170"/>
    </location>
</feature>
<keyword evidence="1" id="KW-0812">Transmembrane</keyword>
<dbReference type="AlphaFoldDB" id="A0A1B7MZ60"/>
<accession>A0A1B7MZ60</accession>
<protein>
    <recommendedName>
        <fullName evidence="2">DUF6535 domain-containing protein</fullName>
    </recommendedName>
</protein>
<keyword evidence="1" id="KW-1133">Transmembrane helix</keyword>
<dbReference type="InterPro" id="IPR045338">
    <property type="entry name" value="DUF6535"/>
</dbReference>
<dbReference type="InParanoid" id="A0A1B7MZ60"/>
<dbReference type="OrthoDB" id="2646930at2759"/>
<evidence type="ECO:0000256" key="1">
    <source>
        <dbReference type="SAM" id="Phobius"/>
    </source>
</evidence>
<evidence type="ECO:0000259" key="2">
    <source>
        <dbReference type="Pfam" id="PF20153"/>
    </source>
</evidence>
<evidence type="ECO:0000313" key="3">
    <source>
        <dbReference type="EMBL" id="OAX37894.1"/>
    </source>
</evidence>
<dbReference type="Pfam" id="PF20153">
    <property type="entry name" value="DUF6535"/>
    <property type="match status" value="1"/>
</dbReference>
<feature type="transmembrane region" description="Helical" evidence="1">
    <location>
        <begin position="156"/>
        <end position="175"/>
    </location>
</feature>
<gene>
    <name evidence="3" type="ORF">K503DRAFT_800875</name>
</gene>
<keyword evidence="4" id="KW-1185">Reference proteome</keyword>